<reference evidence="2 3" key="1">
    <citation type="journal article" date="2008" name="Proc. Natl. Acad. Sci. U.S.A.">
        <title>Niche adaptation and genome expansion in the chlorophyll d-producing cyanobacterium Acaryochloris marina.</title>
        <authorList>
            <person name="Swingley W.D."/>
            <person name="Chen M."/>
            <person name="Cheung P.C."/>
            <person name="Conrad A.L."/>
            <person name="Dejesa L.C."/>
            <person name="Hao J."/>
            <person name="Honchak B.M."/>
            <person name="Karbach L.E."/>
            <person name="Kurdoglu A."/>
            <person name="Lahiri S."/>
            <person name="Mastrian S.D."/>
            <person name="Miyashita H."/>
            <person name="Page L."/>
            <person name="Ramakrishna P."/>
            <person name="Satoh S."/>
            <person name="Sattley W.M."/>
            <person name="Shimada Y."/>
            <person name="Taylor H.L."/>
            <person name="Tomo T."/>
            <person name="Tsuchiya T."/>
            <person name="Wang Z.T."/>
            <person name="Raymond J."/>
            <person name="Mimuro M."/>
            <person name="Blankenship R.E."/>
            <person name="Touchman J.W."/>
        </authorList>
    </citation>
    <scope>NUCLEOTIDE SEQUENCE [LARGE SCALE GENOMIC DNA]</scope>
    <source>
        <strain evidence="3">MBIC 11017</strain>
    </source>
</reference>
<sequence length="154" mass="17088">MNFLQSSPLKYLPPLLAVGLGFSFQAMPGLAVQPSVQAESHLYGQSQKPNQLKQGYVVFEQYGNTVVGASYYPRSEFRCFVGNLDPQSEAVTGVMLASMQRSQTPININLSPLHQLDRLSPNDQRMLATCKQAVVNRQQQLPARWQPIPAALLQ</sequence>
<name>B0C5V6_ACAM1</name>
<evidence type="ECO:0000256" key="1">
    <source>
        <dbReference type="SAM" id="SignalP"/>
    </source>
</evidence>
<dbReference type="RefSeq" id="WP_012165240.1">
    <property type="nucleotide sequence ID" value="NC_009925.1"/>
</dbReference>
<feature type="chain" id="PRO_5002746664" evidence="1">
    <location>
        <begin position="27"/>
        <end position="154"/>
    </location>
</feature>
<dbReference type="Proteomes" id="UP000000268">
    <property type="component" value="Chromosome"/>
</dbReference>
<dbReference type="AlphaFoldDB" id="B0C5V6"/>
<dbReference type="HOGENOM" id="CLU_1700373_0_0_3"/>
<evidence type="ECO:0000313" key="2">
    <source>
        <dbReference type="EMBL" id="ABW29968.1"/>
    </source>
</evidence>
<proteinExistence type="predicted"/>
<dbReference type="OrthoDB" id="422458at2"/>
<evidence type="ECO:0000313" key="3">
    <source>
        <dbReference type="Proteomes" id="UP000000268"/>
    </source>
</evidence>
<feature type="signal peptide" evidence="1">
    <location>
        <begin position="1"/>
        <end position="26"/>
    </location>
</feature>
<keyword evidence="3" id="KW-1185">Reference proteome</keyword>
<gene>
    <name evidence="2" type="ordered locus">AM1_5000</name>
</gene>
<dbReference type="STRING" id="329726.AM1_5000"/>
<dbReference type="EMBL" id="CP000828">
    <property type="protein sequence ID" value="ABW29968.1"/>
    <property type="molecule type" value="Genomic_DNA"/>
</dbReference>
<keyword evidence="1" id="KW-0732">Signal</keyword>
<protein>
    <submittedName>
        <fullName evidence="2">Uncharacterized protein</fullName>
    </submittedName>
</protein>
<dbReference type="KEGG" id="amr:AM1_5000"/>
<organism evidence="2 3">
    <name type="scientific">Acaryochloris marina (strain MBIC 11017)</name>
    <dbReference type="NCBI Taxonomy" id="329726"/>
    <lineage>
        <taxon>Bacteria</taxon>
        <taxon>Bacillati</taxon>
        <taxon>Cyanobacteriota</taxon>
        <taxon>Cyanophyceae</taxon>
        <taxon>Acaryochloridales</taxon>
        <taxon>Acaryochloridaceae</taxon>
        <taxon>Acaryochloris</taxon>
    </lineage>
</organism>
<accession>B0C5V6</accession>